<sequence length="794" mass="87336">MSMDKNSKNAKNAKSQVEEEGSSGQDGEATQPRLLLTLLLFVLVASGLYMWDVNAADSDMVDLEIQKPQTAATSSLATPTLPTNDASPVAVVPSDASNPAEDLSVNVTVGEVASDAPGTTETPISEEQDSPSSSSSGGGGGGDFDASCSDVCTKREANRKKKFGGDLLDFQELVRLAEAEHKKVESALREDYGEYFDPMFVKNGTNPDGGTHYHGMKPPNEGGASRERMKRKMKLKILKMMSSIKATESNVHGCDCIGKSGSVDSGVDEDVLTTIPEFYEKYVFANGGHSNAAGHGNMFNESYTAVFGRDVRPIMEAIGIELIDRNYAMGAMRSFPFMSSCTKEVYGKDVDLLAWNFGMTDGKMPSAAHYVYRGAVMPNHPAIVMVDATIAPGLNPLFEKVGLAMFESKADTPQFDGAPDLTPDGIPIPDKEANKLPPMVKYLKCGRRFEGKDLCFGKKWSCTDRMKNSGVDCICPHIGKRSSWHMGYRMHALHGHLLSLPFIEMLLEALKELVETETSDFEELLADIQKEEDVEFQQFMESPLLTQMFGDQYDPLGNATDLSFETWFRGNSICRTTFVPAQSRFLGLMTESNKTGDVAMYTHETYETGFYYTARDGKSGGRFVFVGSERPPEGKFSLVARKPERAGWKDVAAWEAECPAVVMPDYKDWLYAPLVDGKASITFPNEKEKAYYGYDPKNFKGIIAVIMAIPEGCKKCPHPYDHTFADFVLGNAFMTVNSKPVKRAFLLSNAMILEGDGGNIFWEPDPKTEDYTIEFIAGPNTTEYHLTLSTLVLM</sequence>
<accession>A0AAD2G727</accession>
<keyword evidence="2" id="KW-0472">Membrane</keyword>
<keyword evidence="2" id="KW-1133">Transmembrane helix</keyword>
<dbReference type="AlphaFoldDB" id="A0AAD2G727"/>
<keyword evidence="4" id="KW-1185">Reference proteome</keyword>
<feature type="transmembrane region" description="Helical" evidence="2">
    <location>
        <begin position="34"/>
        <end position="51"/>
    </location>
</feature>
<feature type="region of interest" description="Disordered" evidence="1">
    <location>
        <begin position="1"/>
        <end position="28"/>
    </location>
</feature>
<keyword evidence="2" id="KW-0812">Transmembrane</keyword>
<evidence type="ECO:0000256" key="1">
    <source>
        <dbReference type="SAM" id="MobiDB-lite"/>
    </source>
</evidence>
<evidence type="ECO:0000313" key="4">
    <source>
        <dbReference type="Proteomes" id="UP001295423"/>
    </source>
</evidence>
<evidence type="ECO:0000256" key="2">
    <source>
        <dbReference type="SAM" id="Phobius"/>
    </source>
</evidence>
<organism evidence="3 4">
    <name type="scientific">Cylindrotheca closterium</name>
    <dbReference type="NCBI Taxonomy" id="2856"/>
    <lineage>
        <taxon>Eukaryota</taxon>
        <taxon>Sar</taxon>
        <taxon>Stramenopiles</taxon>
        <taxon>Ochrophyta</taxon>
        <taxon>Bacillariophyta</taxon>
        <taxon>Bacillariophyceae</taxon>
        <taxon>Bacillariophycidae</taxon>
        <taxon>Bacillariales</taxon>
        <taxon>Bacillariaceae</taxon>
        <taxon>Cylindrotheca</taxon>
    </lineage>
</organism>
<dbReference type="EMBL" id="CAKOGP040002092">
    <property type="protein sequence ID" value="CAJ1962016.1"/>
    <property type="molecule type" value="Genomic_DNA"/>
</dbReference>
<feature type="region of interest" description="Disordered" evidence="1">
    <location>
        <begin position="207"/>
        <end position="227"/>
    </location>
</feature>
<proteinExistence type="predicted"/>
<feature type="compositionally biased region" description="Low complexity" evidence="1">
    <location>
        <begin position="72"/>
        <end position="83"/>
    </location>
</feature>
<comment type="caution">
    <text evidence="3">The sequence shown here is derived from an EMBL/GenBank/DDBJ whole genome shotgun (WGS) entry which is preliminary data.</text>
</comment>
<evidence type="ECO:0000313" key="3">
    <source>
        <dbReference type="EMBL" id="CAJ1962016.1"/>
    </source>
</evidence>
<gene>
    <name evidence="3" type="ORF">CYCCA115_LOCUS19485</name>
</gene>
<feature type="region of interest" description="Disordered" evidence="1">
    <location>
        <begin position="72"/>
        <end position="101"/>
    </location>
</feature>
<protein>
    <submittedName>
        <fullName evidence="3">Uncharacterized protein</fullName>
    </submittedName>
</protein>
<dbReference type="Proteomes" id="UP001295423">
    <property type="component" value="Unassembled WGS sequence"/>
</dbReference>
<reference evidence="3" key="1">
    <citation type="submission" date="2023-08" db="EMBL/GenBank/DDBJ databases">
        <authorList>
            <person name="Audoor S."/>
            <person name="Bilcke G."/>
        </authorList>
    </citation>
    <scope>NUCLEOTIDE SEQUENCE</scope>
</reference>
<feature type="region of interest" description="Disordered" evidence="1">
    <location>
        <begin position="114"/>
        <end position="142"/>
    </location>
</feature>
<name>A0AAD2G727_9STRA</name>